<evidence type="ECO:0000313" key="2">
    <source>
        <dbReference type="EMBL" id="GIY82989.1"/>
    </source>
</evidence>
<evidence type="ECO:0000256" key="1">
    <source>
        <dbReference type="SAM" id="MobiDB-lite"/>
    </source>
</evidence>
<dbReference type="Proteomes" id="UP001054837">
    <property type="component" value="Unassembled WGS sequence"/>
</dbReference>
<keyword evidence="3" id="KW-1185">Reference proteome</keyword>
<name>A0AAV4WL62_9ARAC</name>
<accession>A0AAV4WL62</accession>
<proteinExistence type="predicted"/>
<dbReference type="EMBL" id="BPLQ01014758">
    <property type="protein sequence ID" value="GIY82989.1"/>
    <property type="molecule type" value="Genomic_DNA"/>
</dbReference>
<gene>
    <name evidence="2" type="ORF">CDAR_553721</name>
</gene>
<feature type="region of interest" description="Disordered" evidence="1">
    <location>
        <begin position="137"/>
        <end position="157"/>
    </location>
</feature>
<sequence length="157" mass="16764">MDARTGPAEISSQISIPQPKEAVKAAGASPLQFASHIQIASNTQSSRIRFPDAKSDRTLDGPYRLSAVVSIDRTHPSEATSLCLSLSGTPQTRHPCIPISAYMSNRMKHFIISKTPFFPNPASICTTVASNPAPQMEIHGGSAPPAVTNSDRTSEIH</sequence>
<evidence type="ECO:0000313" key="3">
    <source>
        <dbReference type="Proteomes" id="UP001054837"/>
    </source>
</evidence>
<comment type="caution">
    <text evidence="2">The sequence shown here is derived from an EMBL/GenBank/DDBJ whole genome shotgun (WGS) entry which is preliminary data.</text>
</comment>
<reference evidence="2 3" key="1">
    <citation type="submission" date="2021-06" db="EMBL/GenBank/DDBJ databases">
        <title>Caerostris darwini draft genome.</title>
        <authorList>
            <person name="Kono N."/>
            <person name="Arakawa K."/>
        </authorList>
    </citation>
    <scope>NUCLEOTIDE SEQUENCE [LARGE SCALE GENOMIC DNA]</scope>
</reference>
<dbReference type="AlphaFoldDB" id="A0AAV4WL62"/>
<protein>
    <submittedName>
        <fullName evidence="2">Uncharacterized protein</fullName>
    </submittedName>
</protein>
<organism evidence="2 3">
    <name type="scientific">Caerostris darwini</name>
    <dbReference type="NCBI Taxonomy" id="1538125"/>
    <lineage>
        <taxon>Eukaryota</taxon>
        <taxon>Metazoa</taxon>
        <taxon>Ecdysozoa</taxon>
        <taxon>Arthropoda</taxon>
        <taxon>Chelicerata</taxon>
        <taxon>Arachnida</taxon>
        <taxon>Araneae</taxon>
        <taxon>Araneomorphae</taxon>
        <taxon>Entelegynae</taxon>
        <taxon>Araneoidea</taxon>
        <taxon>Araneidae</taxon>
        <taxon>Caerostris</taxon>
    </lineage>
</organism>